<sequence>MIVEIRKAGFINKGAELMLYAVMQKVKERYPDAILVMAPTHSNSSQPFKKFAPLGLFPKASLWRKGVQFGSLANIVPKKIREMYGIILDSEVDVVLDASGFSYSDQCGVGSSRELASSSRKWKKKGTKVILLPQALGPYEKPKIQGFVKEWVVNADLIFAREEDSYHYLSNIVGELDKIKLFPDFTNLIEGVLPDCYDSSDRKVALVPNYRMIDRTVERESEAYLPFMINCAKYLVKKNAKPFLLVHDGENDRMLADNISEAVGGIPIVKETDPRKIKGIIGSCDATVGSRFHGLVSALSQGVPSLATGWSHKYTRLFEEYGFKEGVVSVLDSERDIEYKIDLITDDGSAEKLKGQFNERSKILKKSSEEMWMYVFKQMDQKI</sequence>
<protein>
    <submittedName>
        <fullName evidence="2">Colanic acid/amylovoran biosynthesis protein</fullName>
    </submittedName>
</protein>
<dbReference type="PANTHER" id="PTHR36836:SF1">
    <property type="entry name" value="COLANIC ACID BIOSYNTHESIS PROTEIN WCAK"/>
    <property type="match status" value="1"/>
</dbReference>
<reference evidence="2 3" key="1">
    <citation type="submission" date="2017-08" db="EMBL/GenBank/DDBJ databases">
        <authorList>
            <person name="de Groot N.N."/>
        </authorList>
    </citation>
    <scope>NUCLEOTIDE SEQUENCE [LARGE SCALE GENOMIC DNA]</scope>
    <source>
        <strain evidence="2 3">USBA 855</strain>
    </source>
</reference>
<proteinExistence type="predicted"/>
<accession>A0A285VW16</accession>
<dbReference type="OrthoDB" id="6058856at2"/>
<gene>
    <name evidence="2" type="ORF">SAMN05421509_109108</name>
</gene>
<dbReference type="Proteomes" id="UP000219023">
    <property type="component" value="Unassembled WGS sequence"/>
</dbReference>
<dbReference type="RefSeq" id="WP_097023837.1">
    <property type="nucleotide sequence ID" value="NZ_OBQJ01000009.1"/>
</dbReference>
<organism evidence="2 3">
    <name type="scientific">Chromohalobacter canadensis</name>
    <dbReference type="NCBI Taxonomy" id="141389"/>
    <lineage>
        <taxon>Bacteria</taxon>
        <taxon>Pseudomonadati</taxon>
        <taxon>Pseudomonadota</taxon>
        <taxon>Gammaproteobacteria</taxon>
        <taxon>Oceanospirillales</taxon>
        <taxon>Halomonadaceae</taxon>
        <taxon>Chromohalobacter</taxon>
    </lineage>
</organism>
<dbReference type="InterPro" id="IPR007345">
    <property type="entry name" value="Polysacch_pyruvyl_Trfase"/>
</dbReference>
<name>A0A285VW16_9GAMM</name>
<dbReference type="PANTHER" id="PTHR36836">
    <property type="entry name" value="COLANIC ACID BIOSYNTHESIS PROTEIN WCAK"/>
    <property type="match status" value="1"/>
</dbReference>
<dbReference type="AlphaFoldDB" id="A0A285VW16"/>
<feature type="domain" description="Polysaccharide pyruvyl transferase" evidence="1">
    <location>
        <begin position="12"/>
        <end position="312"/>
    </location>
</feature>
<dbReference type="Pfam" id="PF04230">
    <property type="entry name" value="PS_pyruv_trans"/>
    <property type="match status" value="1"/>
</dbReference>
<dbReference type="EMBL" id="OBQJ01000009">
    <property type="protein sequence ID" value="SOC57446.1"/>
    <property type="molecule type" value="Genomic_DNA"/>
</dbReference>
<evidence type="ECO:0000313" key="2">
    <source>
        <dbReference type="EMBL" id="SOC57446.1"/>
    </source>
</evidence>
<evidence type="ECO:0000259" key="1">
    <source>
        <dbReference type="Pfam" id="PF04230"/>
    </source>
</evidence>
<evidence type="ECO:0000313" key="3">
    <source>
        <dbReference type="Proteomes" id="UP000219023"/>
    </source>
</evidence>